<dbReference type="AlphaFoldDB" id="A0A9W8JC80"/>
<dbReference type="EMBL" id="JANBPK010000840">
    <property type="protein sequence ID" value="KAJ2930448.1"/>
    <property type="molecule type" value="Genomic_DNA"/>
</dbReference>
<feature type="compositionally biased region" description="Basic residues" evidence="1">
    <location>
        <begin position="212"/>
        <end position="222"/>
    </location>
</feature>
<gene>
    <name evidence="2" type="ORF">H1R20_g6647</name>
</gene>
<dbReference type="Proteomes" id="UP001140091">
    <property type="component" value="Unassembled WGS sequence"/>
</dbReference>
<accession>A0A9W8JC80</accession>
<feature type="compositionally biased region" description="Basic and acidic residues" evidence="1">
    <location>
        <begin position="163"/>
        <end position="177"/>
    </location>
</feature>
<dbReference type="OrthoDB" id="3058688at2759"/>
<feature type="non-terminal residue" evidence="2">
    <location>
        <position position="1"/>
    </location>
</feature>
<feature type="compositionally biased region" description="Low complexity" evidence="1">
    <location>
        <begin position="242"/>
        <end position="254"/>
    </location>
</feature>
<feature type="compositionally biased region" description="Polar residues" evidence="1">
    <location>
        <begin position="40"/>
        <end position="60"/>
    </location>
</feature>
<feature type="compositionally biased region" description="Acidic residues" evidence="1">
    <location>
        <begin position="120"/>
        <end position="142"/>
    </location>
</feature>
<feature type="compositionally biased region" description="Polar residues" evidence="1">
    <location>
        <begin position="96"/>
        <end position="119"/>
    </location>
</feature>
<evidence type="ECO:0000256" key="1">
    <source>
        <dbReference type="SAM" id="MobiDB-lite"/>
    </source>
</evidence>
<sequence>MARASGTPNTSSVTSSTKTTKRVNATKLKIVIKPLVPSTKAGTPNSGESVDNDNVSTSDADGTCDVGSAALADDVDSPSSSGPSDNANIKNWEVQAATSGRSESPASLEDASQANNNFEDNYDCEDNLDYQQKEEDEGEEQGESNSDASCQLEKGHKPSKSKTKGEKGFHHRTEVNTRHQTSSTLAISKAVQSALLKRKQRADNDIDLGTSTKHKAPTKRHEHKEPSGLLKGFRSTLQTKKASSSSHRTQSTASNGNDIDEYNSGVFDQDEDKISLKRAHNSKAKGSMRGNKVDSSVCIIEPTPPTLPIVITRHQFKKEQCKKSNLPFPVTHANHCCKLWYQQFKPTLIAWNVMLCQPFSSRTLLSTQVQSVWAKVFRKLAPLNEDDDRWHIVETVAGVMEYLRLLSGLTIEVEIEGGKGNEAGVEAAKYLLKDHRFVYGDPDAEEAKSAQPIQSPFILQTFSSHLRQVIHTVKDKISGDAIGALGLCATTVERALTLICDGHISIKEWPPVLLPPVQAVNTTDFAACTGTQARRGPGSGRRHKANFTHFSESVWGYQTWSFAETAANLPNEHWDSIMEAAITNNIQQMIDALQVGNDDEDTPPFNMRANQDSCANLCM</sequence>
<proteinExistence type="predicted"/>
<evidence type="ECO:0000313" key="2">
    <source>
        <dbReference type="EMBL" id="KAJ2930448.1"/>
    </source>
</evidence>
<feature type="region of interest" description="Disordered" evidence="1">
    <location>
        <begin position="1"/>
        <end position="185"/>
    </location>
</feature>
<evidence type="ECO:0000313" key="3">
    <source>
        <dbReference type="Proteomes" id="UP001140091"/>
    </source>
</evidence>
<organism evidence="2 3">
    <name type="scientific">Candolleomyces eurysporus</name>
    <dbReference type="NCBI Taxonomy" id="2828524"/>
    <lineage>
        <taxon>Eukaryota</taxon>
        <taxon>Fungi</taxon>
        <taxon>Dikarya</taxon>
        <taxon>Basidiomycota</taxon>
        <taxon>Agaricomycotina</taxon>
        <taxon>Agaricomycetes</taxon>
        <taxon>Agaricomycetidae</taxon>
        <taxon>Agaricales</taxon>
        <taxon>Agaricineae</taxon>
        <taxon>Psathyrellaceae</taxon>
        <taxon>Candolleomyces</taxon>
    </lineage>
</organism>
<comment type="caution">
    <text evidence="2">The sequence shown here is derived from an EMBL/GenBank/DDBJ whole genome shotgun (WGS) entry which is preliminary data.</text>
</comment>
<feature type="compositionally biased region" description="Low complexity" evidence="1">
    <location>
        <begin position="1"/>
        <end position="18"/>
    </location>
</feature>
<keyword evidence="3" id="KW-1185">Reference proteome</keyword>
<reference evidence="2" key="1">
    <citation type="submission" date="2022-06" db="EMBL/GenBank/DDBJ databases">
        <title>Genome Sequence of Candolleomyces eurysporus.</title>
        <authorList>
            <person name="Buettner E."/>
        </authorList>
    </citation>
    <scope>NUCLEOTIDE SEQUENCE</scope>
    <source>
        <strain evidence="2">VTCC 930004</strain>
    </source>
</reference>
<protein>
    <submittedName>
        <fullName evidence="2">Uncharacterized protein</fullName>
    </submittedName>
</protein>
<feature type="region of interest" description="Disordered" evidence="1">
    <location>
        <begin position="202"/>
        <end position="264"/>
    </location>
</feature>
<name>A0A9W8JC80_9AGAR</name>